<sequence>MLSCMQETFRRPVPDCVRCGTSGGMRKQEAGFEKRSK</sequence>
<reference evidence="1" key="1">
    <citation type="journal article" date="2015" name="Proc. Natl. Acad. Sci. U.S.A.">
        <title>Networks of energetic and metabolic interactions define dynamics in microbial communities.</title>
        <authorList>
            <person name="Embree M."/>
            <person name="Liu J.K."/>
            <person name="Al-Bassam M.M."/>
            <person name="Zengler K."/>
        </authorList>
    </citation>
    <scope>NUCLEOTIDE SEQUENCE</scope>
</reference>
<dbReference type="AlphaFoldDB" id="A0A0W8FKI2"/>
<evidence type="ECO:0000313" key="1">
    <source>
        <dbReference type="EMBL" id="KUG20819.1"/>
    </source>
</evidence>
<accession>A0A0W8FKI2</accession>
<organism evidence="1">
    <name type="scientific">hydrocarbon metagenome</name>
    <dbReference type="NCBI Taxonomy" id="938273"/>
    <lineage>
        <taxon>unclassified sequences</taxon>
        <taxon>metagenomes</taxon>
        <taxon>ecological metagenomes</taxon>
    </lineage>
</organism>
<proteinExistence type="predicted"/>
<name>A0A0W8FKI2_9ZZZZ</name>
<protein>
    <submittedName>
        <fullName evidence="1">Uncharacterized protein</fullName>
    </submittedName>
</protein>
<dbReference type="EMBL" id="LNQE01001138">
    <property type="protein sequence ID" value="KUG20819.1"/>
    <property type="molecule type" value="Genomic_DNA"/>
</dbReference>
<comment type="caution">
    <text evidence="1">The sequence shown here is derived from an EMBL/GenBank/DDBJ whole genome shotgun (WGS) entry which is preliminary data.</text>
</comment>
<gene>
    <name evidence="1" type="ORF">ASZ90_009440</name>
</gene>